<dbReference type="PANTHER" id="PTHR12677:SF59">
    <property type="entry name" value="GOLGI APPARATUS MEMBRANE PROTEIN TVP38-RELATED"/>
    <property type="match status" value="1"/>
</dbReference>
<dbReference type="AlphaFoldDB" id="M0LVV7"/>
<gene>
    <name evidence="8" type="ORF">C447_15721</name>
</gene>
<evidence type="ECO:0000256" key="5">
    <source>
        <dbReference type="ARBA" id="ARBA00023136"/>
    </source>
</evidence>
<organism evidence="8 9">
    <name type="scientific">Halococcus hamelinensis 100A6</name>
    <dbReference type="NCBI Taxonomy" id="1132509"/>
    <lineage>
        <taxon>Archaea</taxon>
        <taxon>Methanobacteriati</taxon>
        <taxon>Methanobacteriota</taxon>
        <taxon>Stenosarchaea group</taxon>
        <taxon>Halobacteria</taxon>
        <taxon>Halobacteriales</taxon>
        <taxon>Halococcaceae</taxon>
        <taxon>Halococcus</taxon>
    </lineage>
</organism>
<evidence type="ECO:0000313" key="9">
    <source>
        <dbReference type="Proteomes" id="UP000011566"/>
    </source>
</evidence>
<keyword evidence="2" id="KW-1003">Cell membrane</keyword>
<evidence type="ECO:0000313" key="8">
    <source>
        <dbReference type="EMBL" id="EMA36235.1"/>
    </source>
</evidence>
<keyword evidence="9" id="KW-1185">Reference proteome</keyword>
<reference evidence="8 9" key="1">
    <citation type="journal article" date="2014" name="PLoS Genet.">
        <title>Phylogenetically driven sequencing of extremely halophilic archaea reveals strategies for static and dynamic osmo-response.</title>
        <authorList>
            <person name="Becker E.A."/>
            <person name="Seitzer P.M."/>
            <person name="Tritt A."/>
            <person name="Larsen D."/>
            <person name="Krusor M."/>
            <person name="Yao A.I."/>
            <person name="Wu D."/>
            <person name="Madern D."/>
            <person name="Eisen J.A."/>
            <person name="Darling A.E."/>
            <person name="Facciotti M.T."/>
        </authorList>
    </citation>
    <scope>NUCLEOTIDE SEQUENCE [LARGE SCALE GENOMIC DNA]</scope>
    <source>
        <strain evidence="8 9">100A6</strain>
    </source>
</reference>
<dbReference type="Proteomes" id="UP000011566">
    <property type="component" value="Unassembled WGS sequence"/>
</dbReference>
<evidence type="ECO:0000256" key="6">
    <source>
        <dbReference type="SAM" id="Phobius"/>
    </source>
</evidence>
<evidence type="ECO:0000259" key="7">
    <source>
        <dbReference type="Pfam" id="PF09335"/>
    </source>
</evidence>
<proteinExistence type="predicted"/>
<dbReference type="PANTHER" id="PTHR12677">
    <property type="entry name" value="GOLGI APPARATUS MEMBRANE PROTEIN TVP38-RELATED"/>
    <property type="match status" value="1"/>
</dbReference>
<evidence type="ECO:0000256" key="3">
    <source>
        <dbReference type="ARBA" id="ARBA00022692"/>
    </source>
</evidence>
<feature type="transmembrane region" description="Helical" evidence="6">
    <location>
        <begin position="42"/>
        <end position="62"/>
    </location>
</feature>
<feature type="transmembrane region" description="Helical" evidence="6">
    <location>
        <begin position="69"/>
        <end position="94"/>
    </location>
</feature>
<name>M0LVV7_9EURY</name>
<evidence type="ECO:0000256" key="2">
    <source>
        <dbReference type="ARBA" id="ARBA00022475"/>
    </source>
</evidence>
<evidence type="ECO:0000256" key="1">
    <source>
        <dbReference type="ARBA" id="ARBA00004651"/>
    </source>
</evidence>
<keyword evidence="5 6" id="KW-0472">Membrane</keyword>
<dbReference type="Pfam" id="PF09335">
    <property type="entry name" value="VTT_dom"/>
    <property type="match status" value="1"/>
</dbReference>
<dbReference type="InterPro" id="IPR032816">
    <property type="entry name" value="VTT_dom"/>
</dbReference>
<protein>
    <recommendedName>
        <fullName evidence="7">VTT domain-containing protein</fullName>
    </recommendedName>
</protein>
<dbReference type="InterPro" id="IPR015414">
    <property type="entry name" value="TMEM64"/>
</dbReference>
<dbReference type="EMBL" id="AOMB01000042">
    <property type="protein sequence ID" value="EMA36235.1"/>
    <property type="molecule type" value="Genomic_DNA"/>
</dbReference>
<accession>M0LVV7</accession>
<dbReference type="RefSeq" id="WP_007695594.1">
    <property type="nucleotide sequence ID" value="NZ_AOMB01000042.1"/>
</dbReference>
<dbReference type="eggNOG" id="arCOG04659">
    <property type="taxonomic scope" value="Archaea"/>
</dbReference>
<sequence length="221" mass="22309">MSRVPRWAVGAAVVGSVVALAAVVVSPDAVLAWVATLRADPLLFGLAVVALYTVRPVVAWPLSLCSAVVGYGFGLVGLPFALACVCLSCLPAYALGRTADNGSGLLDRVGSAGERFFERTGGVRGVVAARLAPLPAEPVSFGAGVSGIGLRAYLVGTLLGETPWTAAAVLAGGSVSRLAVEGVGGVGMEFVAAAVAVAGLLLAGPAYDHFRERYQNVSEQS</sequence>
<dbReference type="GO" id="GO:0005886">
    <property type="term" value="C:plasma membrane"/>
    <property type="evidence" value="ECO:0007669"/>
    <property type="project" value="UniProtKB-SubCell"/>
</dbReference>
<feature type="transmembrane region" description="Helical" evidence="6">
    <location>
        <begin position="183"/>
        <end position="203"/>
    </location>
</feature>
<comment type="caution">
    <text evidence="8">The sequence shown here is derived from an EMBL/GenBank/DDBJ whole genome shotgun (WGS) entry which is preliminary data.</text>
</comment>
<dbReference type="PATRIC" id="fig|1132509.6.peg.3651"/>
<keyword evidence="4 6" id="KW-1133">Transmembrane helix</keyword>
<keyword evidence="3 6" id="KW-0812">Transmembrane</keyword>
<comment type="subcellular location">
    <subcellularLocation>
        <location evidence="1">Cell membrane</location>
        <topology evidence="1">Multi-pass membrane protein</topology>
    </subcellularLocation>
</comment>
<evidence type="ECO:0000256" key="4">
    <source>
        <dbReference type="ARBA" id="ARBA00022989"/>
    </source>
</evidence>
<feature type="domain" description="VTT" evidence="7">
    <location>
        <begin position="61"/>
        <end position="172"/>
    </location>
</feature>